<evidence type="ECO:0000256" key="3">
    <source>
        <dbReference type="ARBA" id="ARBA00022771"/>
    </source>
</evidence>
<evidence type="ECO:0000256" key="2">
    <source>
        <dbReference type="ARBA" id="ARBA00022737"/>
    </source>
</evidence>
<keyword evidence="2" id="KW-0677">Repeat</keyword>
<dbReference type="SUPFAM" id="SSF54160">
    <property type="entry name" value="Chromo domain-like"/>
    <property type="match status" value="2"/>
</dbReference>
<dbReference type="SUPFAM" id="SSF52540">
    <property type="entry name" value="P-loop containing nucleoside triphosphate hydrolases"/>
    <property type="match status" value="2"/>
</dbReference>
<dbReference type="Pfam" id="PF00628">
    <property type="entry name" value="PHD"/>
    <property type="match status" value="1"/>
</dbReference>
<keyword evidence="4" id="KW-0862">Zinc</keyword>
<dbReference type="Gene3D" id="3.30.40.10">
    <property type="entry name" value="Zinc/RING finger domain, C3HC4 (zinc finger)"/>
    <property type="match status" value="1"/>
</dbReference>
<feature type="region of interest" description="Disordered" evidence="7">
    <location>
        <begin position="1"/>
        <end position="162"/>
    </location>
</feature>
<dbReference type="RefSeq" id="XP_016651687.1">
    <property type="nucleotide sequence ID" value="XM_016796201.1"/>
</dbReference>
<evidence type="ECO:0000256" key="6">
    <source>
        <dbReference type="SAM" id="Coils"/>
    </source>
</evidence>
<dbReference type="PANTHER" id="PTHR35116:SF2">
    <property type="entry name" value="ATP-DEPENDENT HELICASE FAMILY PROTEIN-RELATED"/>
    <property type="match status" value="1"/>
</dbReference>
<dbReference type="InterPro" id="IPR019787">
    <property type="entry name" value="Znf_PHD-finger"/>
</dbReference>
<dbReference type="GeneID" id="103325608"/>
<feature type="region of interest" description="Disordered" evidence="7">
    <location>
        <begin position="1314"/>
        <end position="1358"/>
    </location>
</feature>
<feature type="region of interest" description="Disordered" evidence="7">
    <location>
        <begin position="2029"/>
        <end position="2059"/>
    </location>
</feature>
<feature type="compositionally biased region" description="Basic and acidic residues" evidence="7">
    <location>
        <begin position="1315"/>
        <end position="1332"/>
    </location>
</feature>
<keyword evidence="3 5" id="KW-0863">Zinc-finger</keyword>
<feature type="region of interest" description="Disordered" evidence="7">
    <location>
        <begin position="2505"/>
        <end position="2532"/>
    </location>
</feature>
<keyword evidence="1" id="KW-0479">Metal-binding</keyword>
<reference evidence="11" key="1">
    <citation type="journal article" date="2012" name="Nat. Commun.">
        <title>The genome of Prunus mume.</title>
        <authorList>
            <person name="Zhang Q."/>
            <person name="Chen W."/>
            <person name="Sun L."/>
            <person name="Zhao F."/>
            <person name="Huang B."/>
            <person name="Yang W."/>
            <person name="Tao Y."/>
            <person name="Wang J."/>
            <person name="Yuan Z."/>
            <person name="Fan G."/>
            <person name="Xing Z."/>
            <person name="Han C."/>
            <person name="Pan H."/>
            <person name="Zhong X."/>
            <person name="Shi W."/>
            <person name="Liang X."/>
            <person name="Du D."/>
            <person name="Sun F."/>
            <person name="Xu Z."/>
            <person name="Hao R."/>
            <person name="Lv T."/>
            <person name="Lv Y."/>
            <person name="Zheng Z."/>
            <person name="Sun M."/>
            <person name="Luo L."/>
            <person name="Cai M."/>
            <person name="Gao Y."/>
            <person name="Wang J."/>
            <person name="Yin Y."/>
            <person name="Xu X."/>
            <person name="Cheng T."/>
            <person name="Wang J."/>
        </authorList>
    </citation>
    <scope>NUCLEOTIDE SEQUENCE [LARGE SCALE GENOMIC DNA]</scope>
</reference>
<evidence type="ECO:0000313" key="11">
    <source>
        <dbReference type="Proteomes" id="UP000694861"/>
    </source>
</evidence>
<dbReference type="InterPro" id="IPR019786">
    <property type="entry name" value="Zinc_finger_PHD-type_CS"/>
</dbReference>
<dbReference type="SUPFAM" id="SSF57903">
    <property type="entry name" value="FYVE/PHD zinc finger"/>
    <property type="match status" value="1"/>
</dbReference>
<keyword evidence="11" id="KW-1185">Reference proteome</keyword>
<dbReference type="Gene3D" id="3.40.50.300">
    <property type="entry name" value="P-loop containing nucleotide triphosphate hydrolases"/>
    <property type="match status" value="1"/>
</dbReference>
<feature type="region of interest" description="Disordered" evidence="7">
    <location>
        <begin position="175"/>
        <end position="204"/>
    </location>
</feature>
<evidence type="ECO:0000259" key="8">
    <source>
        <dbReference type="PROSITE" id="PS50013"/>
    </source>
</evidence>
<reference evidence="12" key="2">
    <citation type="submission" date="2025-08" db="UniProtKB">
        <authorList>
            <consortium name="RefSeq"/>
        </authorList>
    </citation>
    <scope>IDENTIFICATION</scope>
</reference>
<feature type="compositionally biased region" description="Low complexity" evidence="7">
    <location>
        <begin position="104"/>
        <end position="120"/>
    </location>
</feature>
<evidence type="ECO:0000256" key="4">
    <source>
        <dbReference type="ARBA" id="ARBA00022833"/>
    </source>
</evidence>
<sequence length="2606" mass="288541">MAHDTRSSRKIKDDENNNSNGRQISSKGLSTSGSGASDTSGLRRSSRETSLKKNITLSPSSTRKSERLEKKMPETPLFKRKSERFEKKLTPSPLRRSDRAKNHSSTSSGSKRSDKSSGSSMAKRKTEKKEKSVKELTLGTREVSKSEKQNVGPCHGKNKIRNARAYKTLFMKHRKKLQARDHSEKQSRQNKVSQGGSNACGSEVEGLGKGVEELNEEFVGRVHDGSLVGSDSSVNKLTKETWEDNPGVDLSHSSPRPSCLEEASEFKYGDGLEIRDQRPLSSSYNAMMEELNDAPERVHVECSAMEELKMPELTCSTFNERVHVECSATEKLKMPELTCSMFDERLHDVCIASKIGHRVIPSKRKRNVADGDSDSPVNASKDVCTLTADAVSSLPSGSTEDVSVETCGACFKRQRVENDPMNLEFCSCSTKLNQELCGASVTELHPDRGELIADSTMGVPENLNTCTQQKEFSADLQTNGNQNTCLICSLGGKLLFCDGRGCKRSYHLSCLDPPMDAVPLGVWHCSMCVRKKIESGIYSVSEGIESIWDAREVEVSDVDGLLKRKEFFVKYKGLAHIHNQWVPESKLLLEAPTLVGKFNRNNQVTRWKKKWTVPRRLLQKRLLMSPKQHDNYLREHTGDKLFCHYEWLVKWHGLDYDDATWELENAAFLNSPEGQGLISVYENRHQRAKKASISPETDKRYLQILEGKNCSSVKLFQLPAGEISGFDNTCLDNVNKLRELWHKSENAVVYDQERIAKVVAFILSLQSDAHRPFLIISTPPTLCCWDNEFFHLAPSIDVVVYSGNKDLRRSIRTIDFDEAGGCMMFQVLVTSPEAIIEDKNVFECIRWETIIIDECQRPTISKQLVQIKMLRTHNWLLLVNGIFKENSAAEYFSLLSVLDSHGDSQNGDHLLTSSGDIIGKLKERFSRYIAYGDIIGKPKPDSSRFIEYWVPVCISTVQLEQYCENLLSNSTLILSSAKKDRVGALGALHDIVLSARKCCDHPYIVHPPLQTLLTKDLQAVEYLDVGVKASGKLWLLDMMLKEIKNRSLRVLILFQSISGSGSAYSLGDILDDFLRQRYGENSYERVEFGVLRSKKDVAMNMFNNKENGRFVFLLEAHACLPSIKLSSVDTVIIFGSDWNPHNDIRALQKISLDSQFEEIKVFRLYSTCTMEEKLLVRAKQGKIHDSNVQNISSSMLLWGAPYQFDKLDEFHCCNTPASTANILPEESLLNDVIREFLSILPQDGNNNVLCDFSIISKVQQTGGAYSAEVPLLNELKSQHTGEGQPLNFWTELLVGKHPPWKYCSGLSQRNRKRAQHLDELSKKPEVGSDEVVKKRKKVVNGNDDAPYPKPGSEGKSVPGCKEVLSVDINVLENPESSMFESEERRKLHDAQKSLHQLLKPEILKLCGILQVSDAVKVMVEKFLQYVMSNHHVNREPATILQAFQISLCWTAASFLKQKVDHKESIQLAKKHLNFNCKKEEADYVYSMLRCLKKTFLYRTGMFKAAESPKLAKLSSKDVLNNSHPKVSRSTTSNFQQVKSDVKDLSLKQEKLAQKDVSKSIKDIQKKIQKQITKLIEKQIKERSEVLRTCQEEKAHLEAESVVIRSCFLNNTSMRTEKLKMLEKKIEENKNQTNLRLKRLEASQQEAQDKLKEMGKRWAEEVQSWACVELLNRLPSNTPEPWLECSRTSECLRISEGCKDFATLRDHDIGCVVHSMTEGVTALSQTPDSGPDEAETCSGPIRTEMTTARPLGANGALNRTSSDDQENTASVNPCPKAGITDCANGDFLLEVQEVVCCDSQKVVTSSLPSFEEWNHNADTLPISDGEVRVEVPETLCSTDGQHGSHPLNLSSVQRNPDEATLSVPEREAPVGLHETVSSLRGLQNVVSVRAPSSEQIHVVKGAMPDKEVELGVLETVSSSHDLHNVVSVSPPSSEEEIHVVKVTTPDKEVELGVLETVSSNDGIANLVTVHPPSSGEDIHEYSTEHETVSSSHCSQNVVPVCVPSSEEQVHVVTVTLPDKEVDLAVLQTVRSDDGPGNLASVNPPSDEKISEKATEKENSEGCVMASDSATEVYQQNGVDTAVNRSSYQEMPLVNSPGLQPVALAPGGSVTQEQAQQDKGTLLETSTAVQEGDAEPREKQNTCQPIENLAPESVPVVSSNLSNHEMPDIEPVVQQPLLPSSNTPDHSAPELSSAGGVEIQPSPENRTFNQGAHAPMPLVENLLDLSNQTVSRSVAWSTSGFGMPFSDTRTTPVSSALNSRSINAAPQGASRTPLPVYHDPLQNELERLNKQTDHIVKSHEDTKLRLKTDCDKEIEEAVAEIRRKYEIRFQEIEAEFLLKKKELDSIHNKVLMNKILAEAFRSKCMDLRASGASGAQQDGISSFSQQLVHLSMQDAQRYSPVASSSLASPPAVGLQTSIAPLPSPQTTAPAPLSNPNCTAPPMQTVPLAPALLPSIPTRPPHISSISSPGIPQGAGEIRAPAPHLQPFRPSTSMSNQQLHSNLLATSPSYTHIPRLPPPTQQSVPHNRAHHPESAGGDLAALRSLSALGLLMNMNSRAGANPPGSLPSQPTLVSNHQSSLSEPPNTSGACVNPVHTSGSTDIVCLSDDD</sequence>
<feature type="compositionally biased region" description="Basic and acidic residues" evidence="7">
    <location>
        <begin position="178"/>
        <end position="187"/>
    </location>
</feature>
<dbReference type="PROSITE" id="PS50013">
    <property type="entry name" value="CHROMO_2"/>
    <property type="match status" value="2"/>
</dbReference>
<dbReference type="InterPro" id="IPR038718">
    <property type="entry name" value="SNF2-like_sf"/>
</dbReference>
<dbReference type="InterPro" id="IPR016197">
    <property type="entry name" value="Chromo-like_dom_sf"/>
</dbReference>
<gene>
    <name evidence="12" type="primary">LOC103325608</name>
</gene>
<dbReference type="Proteomes" id="UP000694861">
    <property type="component" value="Linkage group LG1"/>
</dbReference>
<feature type="compositionally biased region" description="Basic and acidic residues" evidence="7">
    <location>
        <begin position="83"/>
        <end position="101"/>
    </location>
</feature>
<dbReference type="Pfam" id="PF00176">
    <property type="entry name" value="SNF2-rel_dom"/>
    <property type="match status" value="1"/>
</dbReference>
<feature type="domain" description="Helicase C-terminal" evidence="10">
    <location>
        <begin position="1035"/>
        <end position="1199"/>
    </location>
</feature>
<feature type="domain" description="Chromo" evidence="8">
    <location>
        <begin position="617"/>
        <end position="693"/>
    </location>
</feature>
<dbReference type="InterPro" id="IPR039322">
    <property type="entry name" value="MOM1"/>
</dbReference>
<feature type="compositionally biased region" description="Low complexity" evidence="7">
    <location>
        <begin position="28"/>
        <end position="42"/>
    </location>
</feature>
<protein>
    <submittedName>
        <fullName evidence="12">Helicase protein MOM1-like isoform X1</fullName>
    </submittedName>
</protein>
<dbReference type="PROSITE" id="PS01359">
    <property type="entry name" value="ZF_PHD_1"/>
    <property type="match status" value="1"/>
</dbReference>
<feature type="compositionally biased region" description="Polar residues" evidence="7">
    <location>
        <begin position="52"/>
        <end position="62"/>
    </location>
</feature>
<dbReference type="PROSITE" id="PS51194">
    <property type="entry name" value="HELICASE_CTER"/>
    <property type="match status" value="1"/>
</dbReference>
<dbReference type="Gene3D" id="3.40.50.10810">
    <property type="entry name" value="Tandem AAA-ATPase domain"/>
    <property type="match status" value="1"/>
</dbReference>
<keyword evidence="6" id="KW-0175">Coiled coil</keyword>
<dbReference type="SMART" id="SM00298">
    <property type="entry name" value="CHROMO"/>
    <property type="match status" value="2"/>
</dbReference>
<name>A0ABM1LWB0_PRUMU</name>
<feature type="region of interest" description="Disordered" evidence="7">
    <location>
        <begin position="2173"/>
        <end position="2209"/>
    </location>
</feature>
<feature type="domain" description="PHD-type" evidence="9">
    <location>
        <begin position="482"/>
        <end position="531"/>
    </location>
</feature>
<dbReference type="Gene3D" id="2.40.50.40">
    <property type="match status" value="2"/>
</dbReference>
<dbReference type="PROSITE" id="PS50016">
    <property type="entry name" value="ZF_PHD_2"/>
    <property type="match status" value="1"/>
</dbReference>
<evidence type="ECO:0000256" key="1">
    <source>
        <dbReference type="ARBA" id="ARBA00022723"/>
    </source>
</evidence>
<dbReference type="InterPro" id="IPR001650">
    <property type="entry name" value="Helicase_C-like"/>
</dbReference>
<feature type="coiled-coil region" evidence="6">
    <location>
        <begin position="1579"/>
        <end position="1656"/>
    </location>
</feature>
<feature type="region of interest" description="Disordered" evidence="7">
    <location>
        <begin position="1721"/>
        <end position="1774"/>
    </location>
</feature>
<dbReference type="InterPro" id="IPR001965">
    <property type="entry name" value="Znf_PHD"/>
</dbReference>
<evidence type="ECO:0000256" key="5">
    <source>
        <dbReference type="PROSITE-ProRule" id="PRU00146"/>
    </source>
</evidence>
<accession>A0ABM1LWB0</accession>
<dbReference type="Pfam" id="PF25029">
    <property type="entry name" value="MOM1"/>
    <property type="match status" value="1"/>
</dbReference>
<feature type="region of interest" description="Disordered" evidence="7">
    <location>
        <begin position="2556"/>
        <end position="2597"/>
    </location>
</feature>
<feature type="compositionally biased region" description="Basic and acidic residues" evidence="7">
    <location>
        <begin position="63"/>
        <end position="73"/>
    </location>
</feature>
<dbReference type="InterPro" id="IPR000953">
    <property type="entry name" value="Chromo/chromo_shadow_dom"/>
</dbReference>
<feature type="region of interest" description="Disordered" evidence="7">
    <location>
        <begin position="2123"/>
        <end position="2151"/>
    </location>
</feature>
<evidence type="ECO:0000259" key="10">
    <source>
        <dbReference type="PROSITE" id="PS51194"/>
    </source>
</evidence>
<dbReference type="InterPro" id="IPR027417">
    <property type="entry name" value="P-loop_NTPase"/>
</dbReference>
<evidence type="ECO:0000259" key="9">
    <source>
        <dbReference type="PROSITE" id="PS50016"/>
    </source>
</evidence>
<organism evidence="11 12">
    <name type="scientific">Prunus mume</name>
    <name type="common">Japanese apricot</name>
    <name type="synonym">Armeniaca mume</name>
    <dbReference type="NCBI Taxonomy" id="102107"/>
    <lineage>
        <taxon>Eukaryota</taxon>
        <taxon>Viridiplantae</taxon>
        <taxon>Streptophyta</taxon>
        <taxon>Embryophyta</taxon>
        <taxon>Tracheophyta</taxon>
        <taxon>Spermatophyta</taxon>
        <taxon>Magnoliopsida</taxon>
        <taxon>eudicotyledons</taxon>
        <taxon>Gunneridae</taxon>
        <taxon>Pentapetalae</taxon>
        <taxon>rosids</taxon>
        <taxon>fabids</taxon>
        <taxon>Rosales</taxon>
        <taxon>Rosaceae</taxon>
        <taxon>Amygdaloideae</taxon>
        <taxon>Amygdaleae</taxon>
        <taxon>Prunus</taxon>
    </lineage>
</organism>
<feature type="compositionally biased region" description="Polar residues" evidence="7">
    <location>
        <begin position="2563"/>
        <end position="2597"/>
    </location>
</feature>
<dbReference type="InterPro" id="IPR013083">
    <property type="entry name" value="Znf_RING/FYVE/PHD"/>
</dbReference>
<dbReference type="PANTHER" id="PTHR35116">
    <property type="entry name" value="HELICASE PROTEIN MOM1"/>
    <property type="match status" value="1"/>
</dbReference>
<dbReference type="InterPro" id="IPR056882">
    <property type="entry name" value="MOM1_dom"/>
</dbReference>
<dbReference type="Gene3D" id="6.10.250.1310">
    <property type="match status" value="1"/>
</dbReference>
<feature type="compositionally biased region" description="Polar residues" evidence="7">
    <location>
        <begin position="17"/>
        <end position="27"/>
    </location>
</feature>
<feature type="compositionally biased region" description="Basic and acidic residues" evidence="7">
    <location>
        <begin position="2044"/>
        <end position="2058"/>
    </location>
</feature>
<evidence type="ECO:0000256" key="7">
    <source>
        <dbReference type="SAM" id="MobiDB-lite"/>
    </source>
</evidence>
<feature type="compositionally biased region" description="Polar residues" evidence="7">
    <location>
        <begin position="189"/>
        <end position="200"/>
    </location>
</feature>
<dbReference type="InterPro" id="IPR011011">
    <property type="entry name" value="Znf_FYVE_PHD"/>
</dbReference>
<proteinExistence type="predicted"/>
<dbReference type="SMART" id="SM00249">
    <property type="entry name" value="PHD"/>
    <property type="match status" value="1"/>
</dbReference>
<feature type="domain" description="Chromo" evidence="8">
    <location>
        <begin position="542"/>
        <end position="610"/>
    </location>
</feature>
<evidence type="ECO:0000313" key="12">
    <source>
        <dbReference type="RefSeq" id="XP_016651687.1"/>
    </source>
</evidence>
<feature type="compositionally biased region" description="Basic and acidic residues" evidence="7">
    <location>
        <begin position="1"/>
        <end position="15"/>
    </location>
</feature>
<dbReference type="InterPro" id="IPR000330">
    <property type="entry name" value="SNF2_N"/>
</dbReference>